<name>A0ACB8HQE4_CITSI</name>
<evidence type="ECO:0000313" key="1">
    <source>
        <dbReference type="EMBL" id="KAH9676996.1"/>
    </source>
</evidence>
<protein>
    <submittedName>
        <fullName evidence="1">Uncharacterized protein</fullName>
    </submittedName>
</protein>
<keyword evidence="2" id="KW-1185">Reference proteome</keyword>
<dbReference type="EMBL" id="CM039178">
    <property type="protein sequence ID" value="KAH9676996.1"/>
    <property type="molecule type" value="Genomic_DNA"/>
</dbReference>
<gene>
    <name evidence="1" type="ORF">KPL71_025234</name>
</gene>
<evidence type="ECO:0000313" key="2">
    <source>
        <dbReference type="Proteomes" id="UP000829398"/>
    </source>
</evidence>
<dbReference type="Proteomes" id="UP000829398">
    <property type="component" value="Chromosome 9"/>
</dbReference>
<accession>A0ACB8HQE4</accession>
<proteinExistence type="predicted"/>
<sequence>MPPTAANKKRIVMKRKRKSLPWGEGALNSYAGASLSLDSPDLKDNGSLDKRQYTIGEDGHYYECLICSNGGELLCCDTCPNTYHLQCLTPPLEDVPPGSWKCPSCSELEDLEKPISHLWKSSFKKSILASKLVMQVRHKESSQSFFEKDDVECLAEKQTVSKRNTFGDNEECSTKDVDDGQGIKTSIKVHEPRICRGRHSNKEAMTESKDVDSKKSIRVQDSSTATNAVHHEPTTSTSRLLSLPLALIGNPVNEQGAAGKQLAENAEISMPHTDKDTTDKLLILRDVMLESMKSHDKLLQASKSAPIQNRTMNQACNGPWGYHKYTQAGLAHKEKYVTLRSRQKMKLALRNILENLSTFSRTIGADSAEPYLQLCMGSLIKGSHVLASKNHSIGCIAIRPVLAVNKASGINYAGCSSSAKMNSQEIFTPQVSSRIQSLYTVAQGALAYPPNDSISTFSSVTSLPKIFGNNMTMGSDNSRKELGMMEAWSEKELDALWVGVRRHGQGIFCPWNNEASTSRGPTGHSNSLPNHMQQRDSIAGRQSQIGYKEMLHFPNATSSFNIHSKMWEKS</sequence>
<comment type="caution">
    <text evidence="1">The sequence shown here is derived from an EMBL/GenBank/DDBJ whole genome shotgun (WGS) entry which is preliminary data.</text>
</comment>
<organism evidence="1 2">
    <name type="scientific">Citrus sinensis</name>
    <name type="common">Sweet orange</name>
    <name type="synonym">Citrus aurantium var. sinensis</name>
    <dbReference type="NCBI Taxonomy" id="2711"/>
    <lineage>
        <taxon>Eukaryota</taxon>
        <taxon>Viridiplantae</taxon>
        <taxon>Streptophyta</taxon>
        <taxon>Embryophyta</taxon>
        <taxon>Tracheophyta</taxon>
        <taxon>Spermatophyta</taxon>
        <taxon>Magnoliopsida</taxon>
        <taxon>eudicotyledons</taxon>
        <taxon>Gunneridae</taxon>
        <taxon>Pentapetalae</taxon>
        <taxon>rosids</taxon>
        <taxon>malvids</taxon>
        <taxon>Sapindales</taxon>
        <taxon>Rutaceae</taxon>
        <taxon>Aurantioideae</taxon>
        <taxon>Citrus</taxon>
    </lineage>
</organism>
<reference evidence="2" key="1">
    <citation type="journal article" date="2023" name="Hortic. Res.">
        <title>A chromosome-level phased genome enabling allele-level studies in sweet orange: a case study on citrus Huanglongbing tolerance.</title>
        <authorList>
            <person name="Wu B."/>
            <person name="Yu Q."/>
            <person name="Deng Z."/>
            <person name="Duan Y."/>
            <person name="Luo F."/>
            <person name="Gmitter F. Jr."/>
        </authorList>
    </citation>
    <scope>NUCLEOTIDE SEQUENCE [LARGE SCALE GENOMIC DNA]</scope>
    <source>
        <strain evidence="2">cv. Valencia</strain>
    </source>
</reference>